<comment type="similarity">
    <text evidence="2">Belongs to the fatty acid desaturase type 1 family.</text>
</comment>
<feature type="compositionally biased region" description="Basic and acidic residues" evidence="4">
    <location>
        <begin position="1"/>
        <end position="10"/>
    </location>
</feature>
<sequence>MGAEAKKHQQETVSIPNPNPNPNPISEAQFLAWKRRKDADASGKKDAAARKRAEEIAAGLVQMNGRELFVHEPWVHRRSQSPVTAGRTLHCCFTPLFKLFSYRAIFVLGHDCGHGSFSNNPNLNNIVGHILHSSIFVLYHGWRISHRTHHENHGHVENDESWVLLLEKIYMNLDLSTKFMIYKIPFPLFAYPMYLWYRCPGKKCLHFNPYSELFKSSERKLVLTSTICWAAIVAFLICLSIRFGPSLVLKLYGVPYGWFNKIHHDIGTHVIHHLFP</sequence>
<name>A0ABD1Q7Q3_9LAMI</name>
<evidence type="ECO:0000256" key="2">
    <source>
        <dbReference type="ARBA" id="ARBA00009295"/>
    </source>
</evidence>
<dbReference type="GO" id="GO:0016491">
    <property type="term" value="F:oxidoreductase activity"/>
    <property type="evidence" value="ECO:0007669"/>
    <property type="project" value="UniProtKB-KW"/>
</dbReference>
<keyword evidence="5" id="KW-0812">Transmembrane</keyword>
<dbReference type="EMBL" id="JBFOLK010000012">
    <property type="protein sequence ID" value="KAL2471638.1"/>
    <property type="molecule type" value="Genomic_DNA"/>
</dbReference>
<gene>
    <name evidence="7" type="ORF">Adt_39774</name>
</gene>
<evidence type="ECO:0000313" key="7">
    <source>
        <dbReference type="EMBL" id="KAL2471638.1"/>
    </source>
</evidence>
<reference evidence="8" key="1">
    <citation type="submission" date="2024-07" db="EMBL/GenBank/DDBJ databases">
        <title>Two chromosome-level genome assemblies of Korean endemic species Abeliophyllum distichum and Forsythia ovata (Oleaceae).</title>
        <authorList>
            <person name="Jang H."/>
        </authorList>
    </citation>
    <scope>NUCLEOTIDE SEQUENCE [LARGE SCALE GENOMIC DNA]</scope>
</reference>
<feature type="domain" description="Fatty acid desaturase" evidence="6">
    <location>
        <begin position="93"/>
        <end position="256"/>
    </location>
</feature>
<protein>
    <submittedName>
        <fullName evidence="7">Omega-3 fatty acid desaturase</fullName>
    </submittedName>
</protein>
<proteinExistence type="inferred from homology"/>
<comment type="caution">
    <text evidence="7">The sequence shown here is derived from an EMBL/GenBank/DDBJ whole genome shotgun (WGS) entry which is preliminary data.</text>
</comment>
<evidence type="ECO:0000256" key="1">
    <source>
        <dbReference type="ARBA" id="ARBA00004370"/>
    </source>
</evidence>
<feature type="transmembrane region" description="Helical" evidence="5">
    <location>
        <begin position="221"/>
        <end position="243"/>
    </location>
</feature>
<evidence type="ECO:0000313" key="8">
    <source>
        <dbReference type="Proteomes" id="UP001604336"/>
    </source>
</evidence>
<keyword evidence="5" id="KW-1133">Transmembrane helix</keyword>
<dbReference type="InterPro" id="IPR005804">
    <property type="entry name" value="FA_desaturase_dom"/>
</dbReference>
<dbReference type="PANTHER" id="PTHR32100">
    <property type="entry name" value="OMEGA-6 FATTY ACID DESATURASE, CHLOROPLASTIC"/>
    <property type="match status" value="1"/>
</dbReference>
<evidence type="ECO:0000259" key="6">
    <source>
        <dbReference type="Pfam" id="PF00487"/>
    </source>
</evidence>
<evidence type="ECO:0000256" key="4">
    <source>
        <dbReference type="SAM" id="MobiDB-lite"/>
    </source>
</evidence>
<accession>A0ABD1Q7Q3</accession>
<dbReference type="AlphaFoldDB" id="A0ABD1Q7Q3"/>
<feature type="region of interest" description="Disordered" evidence="4">
    <location>
        <begin position="1"/>
        <end position="26"/>
    </location>
</feature>
<comment type="subcellular location">
    <subcellularLocation>
        <location evidence="1">Membrane</location>
    </subcellularLocation>
</comment>
<keyword evidence="3" id="KW-0560">Oxidoreductase</keyword>
<organism evidence="7 8">
    <name type="scientific">Abeliophyllum distichum</name>
    <dbReference type="NCBI Taxonomy" id="126358"/>
    <lineage>
        <taxon>Eukaryota</taxon>
        <taxon>Viridiplantae</taxon>
        <taxon>Streptophyta</taxon>
        <taxon>Embryophyta</taxon>
        <taxon>Tracheophyta</taxon>
        <taxon>Spermatophyta</taxon>
        <taxon>Magnoliopsida</taxon>
        <taxon>eudicotyledons</taxon>
        <taxon>Gunneridae</taxon>
        <taxon>Pentapetalae</taxon>
        <taxon>asterids</taxon>
        <taxon>lamiids</taxon>
        <taxon>Lamiales</taxon>
        <taxon>Oleaceae</taxon>
        <taxon>Forsythieae</taxon>
        <taxon>Abeliophyllum</taxon>
    </lineage>
</organism>
<dbReference type="InterPro" id="IPR012171">
    <property type="entry name" value="Fatty_acid_desaturase"/>
</dbReference>
<dbReference type="Proteomes" id="UP001604336">
    <property type="component" value="Unassembled WGS sequence"/>
</dbReference>
<keyword evidence="5" id="KW-0472">Membrane</keyword>
<evidence type="ECO:0000256" key="5">
    <source>
        <dbReference type="SAM" id="Phobius"/>
    </source>
</evidence>
<dbReference type="GO" id="GO:0016020">
    <property type="term" value="C:membrane"/>
    <property type="evidence" value="ECO:0007669"/>
    <property type="project" value="UniProtKB-SubCell"/>
</dbReference>
<keyword evidence="8" id="KW-1185">Reference proteome</keyword>
<dbReference type="Pfam" id="PF00487">
    <property type="entry name" value="FA_desaturase"/>
    <property type="match status" value="1"/>
</dbReference>
<evidence type="ECO:0000256" key="3">
    <source>
        <dbReference type="ARBA" id="ARBA00023002"/>
    </source>
</evidence>